<evidence type="ECO:0000313" key="1">
    <source>
        <dbReference type="EMBL" id="KAJ4443360.1"/>
    </source>
</evidence>
<sequence>MKVSDVITTATSERRNIDYSKRLNIFFTWLFNDAVSTTRLFSVDEIDDSEMIFGEMMPRIRHRLPDICLMVEENLGKNPTSVSYPLATSIPILRYILYNCPVTLRYAVAISPMGMKGKEYAIKKVQDNSEGLELNGLHHLRVYADDVNILGENPQTIKENTGILLEASKEIDLEVNPEKTKYMIMSRDENIVRNGNIQIGNLSFEEAVQKHLQVNTVRGPIVDYRRNAAFPTQAGAANGIYIPGINQCDVVANQIAAVLRPAFVSGDGQSQDIHRIH</sequence>
<protein>
    <recommendedName>
        <fullName evidence="3">Reverse transcriptase domain-containing protein</fullName>
    </recommendedName>
</protein>
<evidence type="ECO:0008006" key="3">
    <source>
        <dbReference type="Google" id="ProtNLM"/>
    </source>
</evidence>
<organism evidence="1 2">
    <name type="scientific">Periplaneta americana</name>
    <name type="common">American cockroach</name>
    <name type="synonym">Blatta americana</name>
    <dbReference type="NCBI Taxonomy" id="6978"/>
    <lineage>
        <taxon>Eukaryota</taxon>
        <taxon>Metazoa</taxon>
        <taxon>Ecdysozoa</taxon>
        <taxon>Arthropoda</taxon>
        <taxon>Hexapoda</taxon>
        <taxon>Insecta</taxon>
        <taxon>Pterygota</taxon>
        <taxon>Neoptera</taxon>
        <taxon>Polyneoptera</taxon>
        <taxon>Dictyoptera</taxon>
        <taxon>Blattodea</taxon>
        <taxon>Blattoidea</taxon>
        <taxon>Blattidae</taxon>
        <taxon>Blattinae</taxon>
        <taxon>Periplaneta</taxon>
    </lineage>
</organism>
<gene>
    <name evidence="1" type="ORF">ANN_05028</name>
</gene>
<dbReference type="EMBL" id="JAJSOF020000013">
    <property type="protein sequence ID" value="KAJ4443360.1"/>
    <property type="molecule type" value="Genomic_DNA"/>
</dbReference>
<proteinExistence type="predicted"/>
<keyword evidence="2" id="KW-1185">Reference proteome</keyword>
<comment type="caution">
    <text evidence="1">The sequence shown here is derived from an EMBL/GenBank/DDBJ whole genome shotgun (WGS) entry which is preliminary data.</text>
</comment>
<dbReference type="Proteomes" id="UP001148838">
    <property type="component" value="Unassembled WGS sequence"/>
</dbReference>
<name>A0ABQ8TBY6_PERAM</name>
<evidence type="ECO:0000313" key="2">
    <source>
        <dbReference type="Proteomes" id="UP001148838"/>
    </source>
</evidence>
<accession>A0ABQ8TBY6</accession>
<reference evidence="1 2" key="1">
    <citation type="journal article" date="2022" name="Allergy">
        <title>Genome assembly and annotation of Periplaneta americana reveal a comprehensive cockroach allergen profile.</title>
        <authorList>
            <person name="Wang L."/>
            <person name="Xiong Q."/>
            <person name="Saelim N."/>
            <person name="Wang L."/>
            <person name="Nong W."/>
            <person name="Wan A.T."/>
            <person name="Shi M."/>
            <person name="Liu X."/>
            <person name="Cao Q."/>
            <person name="Hui J.H.L."/>
            <person name="Sookrung N."/>
            <person name="Leung T.F."/>
            <person name="Tungtrongchitr A."/>
            <person name="Tsui S.K.W."/>
        </authorList>
    </citation>
    <scope>NUCLEOTIDE SEQUENCE [LARGE SCALE GENOMIC DNA]</scope>
    <source>
        <strain evidence="1">PWHHKU_190912</strain>
    </source>
</reference>